<organism evidence="2 3">
    <name type="scientific">Micromonospora tarensis</name>
    <dbReference type="NCBI Taxonomy" id="2806100"/>
    <lineage>
        <taxon>Bacteria</taxon>
        <taxon>Bacillati</taxon>
        <taxon>Actinomycetota</taxon>
        <taxon>Actinomycetes</taxon>
        <taxon>Micromonosporales</taxon>
        <taxon>Micromonosporaceae</taxon>
        <taxon>Micromonospora</taxon>
    </lineage>
</organism>
<evidence type="ECO:0000313" key="3">
    <source>
        <dbReference type="Proteomes" id="UP000622245"/>
    </source>
</evidence>
<name>A0ABS1YL90_9ACTN</name>
<dbReference type="Gene3D" id="3.40.109.10">
    <property type="entry name" value="NADH Oxidase"/>
    <property type="match status" value="1"/>
</dbReference>
<dbReference type="PANTHER" id="PTHR43745">
    <property type="entry name" value="NITROREDUCTASE MJ1384-RELATED"/>
    <property type="match status" value="1"/>
</dbReference>
<dbReference type="EMBL" id="JAEVHL010000145">
    <property type="protein sequence ID" value="MBM0278112.1"/>
    <property type="molecule type" value="Genomic_DNA"/>
</dbReference>
<sequence length="336" mass="36718">MQQEAVEVVREYTEAVFRRARTPMEPLNYEVDWVDQPSRHKSYPDAPRLPLPVAVPELPTLRDLHTGAHPPPTSGWSLTSLAALLRLSYGVLDRRLAVNWNQDVAKRAHFEHAVWGRGTASGGGMYPVELYLVAGADGPLLPGVYHYHTGAHVLERLLAGDLTGSVRAALDADADAGGSYLLASIRFWKNSFKYNSFCYHVVTQDLGALLGSWDLLAPALGVPVRRLLCFDPAPLDRLLDLDGDAESVFAVVPVDFGAGAARPAAVEAEVRARYPAFERSRRVREFPTVTAVHRAAAARTAPPRTPSATPRPGTCPAHRSPCPPRSSTGWTVHCRR</sequence>
<evidence type="ECO:0000256" key="1">
    <source>
        <dbReference type="SAM" id="MobiDB-lite"/>
    </source>
</evidence>
<dbReference type="InterPro" id="IPR020051">
    <property type="entry name" value="SagB-type_dehydrogenase"/>
</dbReference>
<dbReference type="InterPro" id="IPR052544">
    <property type="entry name" value="Bacteriocin_Proc_Enz"/>
</dbReference>
<accession>A0ABS1YL90</accession>
<reference evidence="2 3" key="1">
    <citation type="submission" date="2021-01" db="EMBL/GenBank/DDBJ databases">
        <title>Draft genome sequence of Micromonospora sp. strain STR1s_6.</title>
        <authorList>
            <person name="Karlyshev A."/>
            <person name="Jawad R."/>
        </authorList>
    </citation>
    <scope>NUCLEOTIDE SEQUENCE [LARGE SCALE GENOMIC DNA]</scope>
    <source>
        <strain evidence="2 3">STR1S-6</strain>
    </source>
</reference>
<dbReference type="InterPro" id="IPR000415">
    <property type="entry name" value="Nitroreductase-like"/>
</dbReference>
<dbReference type="RefSeq" id="WP_203150506.1">
    <property type="nucleotide sequence ID" value="NZ_JAEVHL010000145.1"/>
</dbReference>
<gene>
    <name evidence="2" type="ORF">JM949_23555</name>
</gene>
<evidence type="ECO:0000313" key="2">
    <source>
        <dbReference type="EMBL" id="MBM0278112.1"/>
    </source>
</evidence>
<feature type="region of interest" description="Disordered" evidence="1">
    <location>
        <begin position="294"/>
        <end position="336"/>
    </location>
</feature>
<protein>
    <submittedName>
        <fullName evidence="2">SagB family peptide dehydrogenase</fullName>
    </submittedName>
</protein>
<comment type="caution">
    <text evidence="2">The sequence shown here is derived from an EMBL/GenBank/DDBJ whole genome shotgun (WGS) entry which is preliminary data.</text>
</comment>
<proteinExistence type="predicted"/>
<feature type="compositionally biased region" description="Low complexity" evidence="1">
    <location>
        <begin position="294"/>
        <end position="314"/>
    </location>
</feature>
<dbReference type="Proteomes" id="UP000622245">
    <property type="component" value="Unassembled WGS sequence"/>
</dbReference>
<keyword evidence="3" id="KW-1185">Reference proteome</keyword>
<dbReference type="NCBIfam" id="TIGR03605">
    <property type="entry name" value="antibiot_sagB"/>
    <property type="match status" value="1"/>
</dbReference>
<dbReference type="PANTHER" id="PTHR43745:SF2">
    <property type="entry name" value="NITROREDUCTASE MJ1384-RELATED"/>
    <property type="match status" value="1"/>
</dbReference>